<dbReference type="OrthoDB" id="3944206at2759"/>
<feature type="region of interest" description="Disordered" evidence="1">
    <location>
        <begin position="1183"/>
        <end position="1231"/>
    </location>
</feature>
<evidence type="ECO:0000313" key="2">
    <source>
        <dbReference type="EMBL" id="KAF1961915.1"/>
    </source>
</evidence>
<dbReference type="EMBL" id="ML976980">
    <property type="protein sequence ID" value="KAF1961915.1"/>
    <property type="molecule type" value="Genomic_DNA"/>
</dbReference>
<reference evidence="2" key="1">
    <citation type="journal article" date="2020" name="Stud. Mycol.">
        <title>101 Dothideomycetes genomes: a test case for predicting lifestyles and emergence of pathogens.</title>
        <authorList>
            <person name="Haridas S."/>
            <person name="Albert R."/>
            <person name="Binder M."/>
            <person name="Bloem J."/>
            <person name="Labutti K."/>
            <person name="Salamov A."/>
            <person name="Andreopoulos B."/>
            <person name="Baker S."/>
            <person name="Barry K."/>
            <person name="Bills G."/>
            <person name="Bluhm B."/>
            <person name="Cannon C."/>
            <person name="Castanera R."/>
            <person name="Culley D."/>
            <person name="Daum C."/>
            <person name="Ezra D."/>
            <person name="Gonzalez J."/>
            <person name="Henrissat B."/>
            <person name="Kuo A."/>
            <person name="Liang C."/>
            <person name="Lipzen A."/>
            <person name="Lutzoni F."/>
            <person name="Magnuson J."/>
            <person name="Mondo S."/>
            <person name="Nolan M."/>
            <person name="Ohm R."/>
            <person name="Pangilinan J."/>
            <person name="Park H.-J."/>
            <person name="Ramirez L."/>
            <person name="Alfaro M."/>
            <person name="Sun H."/>
            <person name="Tritt A."/>
            <person name="Yoshinaga Y."/>
            <person name="Zwiers L.-H."/>
            <person name="Turgeon B."/>
            <person name="Goodwin S."/>
            <person name="Spatafora J."/>
            <person name="Crous P."/>
            <person name="Grigoriev I."/>
        </authorList>
    </citation>
    <scope>NUCLEOTIDE SEQUENCE</scope>
    <source>
        <strain evidence="2">CBS 675.92</strain>
    </source>
</reference>
<sequence length="1508" mass="171035">MATKPSPPTLWQKYCDLKDKTKFKILCFAGREATASFCIACPKGQEGETHPERQIARAALITEPFTYWDWHRKPQDHEDLSSRRLLWEREKGFSKLAGHKFPTPKESWEAFKRHVESGIYDGRFVNKIAVATWMGVEDMSWIATRLPNVKALDMSHVPIFRDGSVQEKPEDSKKHRFYHHLDQLSQAPSMMPLVDKLDLFTHLNEAQKQKMRLDLTVLNEEKEYSKLSRALTVLIKVERKHRAESQQKLSAELQEYEDEITKANLWTSIRTMFRTLKWLGIPDPREEDGLRADRSYNLLRRVVANCLELETLSIRGPYEPDETQRHVFQLHNHVCLFMANVVDHIPETVTCLELRLSIGFIGHLLHQLRERKPHVKKVGIDLGAWVQIYPLDEEALPMQYGVADRARGSALRLQHEIYEREHNKVLPKESKWYLPNSADGYSPMSRHQRQRMNKSSFDYYWDRSGSGVVDFRPFQAPEYIVDSSDEEEGEEEEEKDDEDEEEDEEEQGKNKIYNDGPHPNAVDPKVIAMSECSWAADDHDAVIDILDDEQVDTLPKMFKKLYIAQQGIEGIKLFGLEPEPRARSTDPIHPLTLIQRESVSFYKDIKGVGHAYGGFDFSDFSEIFPWLSKTFGWDPVFDWDWFMVPERMVDDANPALLSDNMKANWLNPSQPETSGLHRALTDLRFCFQKMRKSGIPLHILIGRRTFGQSSCYWGWPYDETKWLQWVKDDFSANLEVIAPLIDTLSILYDLRNPLDCDRLEEIEAAYPQDRPHALCPERVCPFENFKDCLFYADHDDKYHRRLEDRPASGEPQKMANEKELNKSTGPEDYKNLAHQFSGRPPTGENAEDHPSDDSDSDDKQQRERSPLHHLARRAAFSRESLGWQRFWQKYALSLTSMTTLDVRMPRVFDKNGSWYLAKLLGGKGGWRMTRHTDERQHIQTAEDLTNVMSSADAGDTYIRKREAPTWPAGRFIRRTWICQRYESNGSTPIPSIEQLKNHISNGVLSPKAPSCFSSRASYGNRTFSKESPEMVEKEREELAKAAARAKNATENESQSNLPPIEPLSVQDLGLAQSKHGRYHRTIASEFWRGEVRALAEELETEISKHSHEDVKRLLDGTRRGLLERAGGPVPYETIFRREREGKRKDMDDRYRRPKPYRHGIMLVSGGTWDLVEEEKRLKELDAAPFPDELGEGGGGLEETDTDDELFGIDGEGFGEGNLDAGTGTGTGTGNTYAQGIDAVGIIPTTGSEDVTKPLGDPPSDVDAAGGPQPPGPTATSPPYVFPFQPQQPQQPDKQLSSPPQPKSPLPPPSETRKPERKRPFDSSSSSSSSDSEKADPSHEEEKQKKGQSRRKTVATPTVPDTELVKPTTAELLSSPAAPAPAPEQQLSTASNPEEPSATRAGSRKRKTAPPPSTSTSPQIPTKKPRGRPAKATTTATTSAAAKSGFRGRGAVAEGEDAKYWKMTVVQIWNALKERGVEVPRGVKLKGDMIEVLKRSEEGREGGEGARKK</sequence>
<name>A0A6A5UAJ2_9PLEO</name>
<keyword evidence="3" id="KW-1185">Reference proteome</keyword>
<feature type="region of interest" description="Disordered" evidence="1">
    <location>
        <begin position="1243"/>
        <end position="1455"/>
    </location>
</feature>
<feature type="compositionally biased region" description="Basic and acidic residues" evidence="1">
    <location>
        <begin position="1310"/>
        <end position="1320"/>
    </location>
</feature>
<evidence type="ECO:0000256" key="1">
    <source>
        <dbReference type="SAM" id="MobiDB-lite"/>
    </source>
</evidence>
<feature type="compositionally biased region" description="Pro residues" evidence="1">
    <location>
        <begin position="1298"/>
        <end position="1309"/>
    </location>
</feature>
<organism evidence="2 3">
    <name type="scientific">Byssothecium circinans</name>
    <dbReference type="NCBI Taxonomy" id="147558"/>
    <lineage>
        <taxon>Eukaryota</taxon>
        <taxon>Fungi</taxon>
        <taxon>Dikarya</taxon>
        <taxon>Ascomycota</taxon>
        <taxon>Pezizomycotina</taxon>
        <taxon>Dothideomycetes</taxon>
        <taxon>Pleosporomycetidae</taxon>
        <taxon>Pleosporales</taxon>
        <taxon>Massarineae</taxon>
        <taxon>Massarinaceae</taxon>
        <taxon>Byssothecium</taxon>
    </lineage>
</organism>
<feature type="compositionally biased region" description="Acidic residues" evidence="1">
    <location>
        <begin position="483"/>
        <end position="506"/>
    </location>
</feature>
<feature type="compositionally biased region" description="Acidic residues" evidence="1">
    <location>
        <begin position="1197"/>
        <end position="1206"/>
    </location>
</feature>
<feature type="compositionally biased region" description="Basic and acidic residues" evidence="1">
    <location>
        <begin position="1330"/>
        <end position="1344"/>
    </location>
</feature>
<feature type="compositionally biased region" description="Low complexity" evidence="1">
    <location>
        <begin position="1273"/>
        <end position="1297"/>
    </location>
</feature>
<feature type="compositionally biased region" description="Basic and acidic residues" evidence="1">
    <location>
        <begin position="815"/>
        <end position="831"/>
    </location>
</feature>
<dbReference type="Proteomes" id="UP000800035">
    <property type="component" value="Unassembled WGS sequence"/>
</dbReference>
<protein>
    <submittedName>
        <fullName evidence="2">Uncharacterized protein</fullName>
    </submittedName>
</protein>
<feature type="compositionally biased region" description="Low complexity" evidence="1">
    <location>
        <begin position="1369"/>
        <end position="1387"/>
    </location>
</feature>
<feature type="region of interest" description="Disordered" evidence="1">
    <location>
        <begin position="804"/>
        <end position="869"/>
    </location>
</feature>
<feature type="region of interest" description="Disordered" evidence="1">
    <location>
        <begin position="479"/>
        <end position="522"/>
    </location>
</feature>
<feature type="compositionally biased region" description="Basic and acidic residues" evidence="1">
    <location>
        <begin position="846"/>
        <end position="866"/>
    </location>
</feature>
<proteinExistence type="predicted"/>
<accession>A0A6A5UAJ2</accession>
<evidence type="ECO:0000313" key="3">
    <source>
        <dbReference type="Proteomes" id="UP000800035"/>
    </source>
</evidence>
<feature type="compositionally biased region" description="Low complexity" evidence="1">
    <location>
        <begin position="1429"/>
        <end position="1443"/>
    </location>
</feature>
<gene>
    <name evidence="2" type="ORF">CC80DRAFT_531685</name>
</gene>